<keyword evidence="8" id="KW-1185">Reference proteome</keyword>
<name>A0A2G2XDZ6_CAPBA</name>
<dbReference type="GO" id="GO:0140359">
    <property type="term" value="F:ABC-type transporter activity"/>
    <property type="evidence" value="ECO:0007669"/>
    <property type="project" value="InterPro"/>
</dbReference>
<dbReference type="CDD" id="cd18577">
    <property type="entry name" value="ABC_6TM_Pgp_ABCB1_D1_like"/>
    <property type="match status" value="1"/>
</dbReference>
<dbReference type="InterPro" id="IPR039421">
    <property type="entry name" value="Type_1_exporter"/>
</dbReference>
<feature type="transmembrane region" description="Helical" evidence="5">
    <location>
        <begin position="31"/>
        <end position="59"/>
    </location>
</feature>
<keyword evidence="4 5" id="KW-0472">Membrane</keyword>
<accession>A0A2G2XDZ6</accession>
<keyword evidence="3 5" id="KW-1133">Transmembrane helix</keyword>
<dbReference type="SUPFAM" id="SSF90123">
    <property type="entry name" value="ABC transporter transmembrane region"/>
    <property type="match status" value="1"/>
</dbReference>
<dbReference type="OrthoDB" id="6500128at2759"/>
<keyword evidence="2 5" id="KW-0812">Transmembrane</keyword>
<dbReference type="GO" id="GO:0005886">
    <property type="term" value="C:plasma membrane"/>
    <property type="evidence" value="ECO:0007669"/>
    <property type="project" value="TreeGrafter"/>
</dbReference>
<feature type="transmembrane region" description="Helical" evidence="5">
    <location>
        <begin position="79"/>
        <end position="102"/>
    </location>
</feature>
<organism evidence="7 8">
    <name type="scientific">Capsicum baccatum</name>
    <name type="common">Peruvian pepper</name>
    <dbReference type="NCBI Taxonomy" id="33114"/>
    <lineage>
        <taxon>Eukaryota</taxon>
        <taxon>Viridiplantae</taxon>
        <taxon>Streptophyta</taxon>
        <taxon>Embryophyta</taxon>
        <taxon>Tracheophyta</taxon>
        <taxon>Spermatophyta</taxon>
        <taxon>Magnoliopsida</taxon>
        <taxon>eudicotyledons</taxon>
        <taxon>Gunneridae</taxon>
        <taxon>Pentapetalae</taxon>
        <taxon>asterids</taxon>
        <taxon>lamiids</taxon>
        <taxon>Solanales</taxon>
        <taxon>Solanaceae</taxon>
        <taxon>Solanoideae</taxon>
        <taxon>Capsiceae</taxon>
        <taxon>Capsicum</taxon>
    </lineage>
</organism>
<reference evidence="7 8" key="1">
    <citation type="journal article" date="2017" name="Genome Biol.">
        <title>New reference genome sequences of hot pepper reveal the massive evolution of plant disease-resistance genes by retroduplication.</title>
        <authorList>
            <person name="Kim S."/>
            <person name="Park J."/>
            <person name="Yeom S.I."/>
            <person name="Kim Y.M."/>
            <person name="Seo E."/>
            <person name="Kim K.T."/>
            <person name="Kim M.S."/>
            <person name="Lee J.M."/>
            <person name="Cheong K."/>
            <person name="Shin H.S."/>
            <person name="Kim S.B."/>
            <person name="Han K."/>
            <person name="Lee J."/>
            <person name="Park M."/>
            <person name="Lee H.A."/>
            <person name="Lee H.Y."/>
            <person name="Lee Y."/>
            <person name="Oh S."/>
            <person name="Lee J.H."/>
            <person name="Choi E."/>
            <person name="Choi E."/>
            <person name="Lee S.E."/>
            <person name="Jeon J."/>
            <person name="Kim H."/>
            <person name="Choi G."/>
            <person name="Song H."/>
            <person name="Lee J."/>
            <person name="Lee S.C."/>
            <person name="Kwon J.K."/>
            <person name="Lee H.Y."/>
            <person name="Koo N."/>
            <person name="Hong Y."/>
            <person name="Kim R.W."/>
            <person name="Kang W.H."/>
            <person name="Huh J.H."/>
            <person name="Kang B.C."/>
            <person name="Yang T.J."/>
            <person name="Lee Y.H."/>
            <person name="Bennetzen J.L."/>
            <person name="Choi D."/>
        </authorList>
    </citation>
    <scope>NUCLEOTIDE SEQUENCE [LARGE SCALE GENOMIC DNA]</scope>
    <source>
        <strain evidence="8">cv. PBC81</strain>
    </source>
</reference>
<dbReference type="Proteomes" id="UP000224567">
    <property type="component" value="Unassembled WGS sequence"/>
</dbReference>
<dbReference type="Gene3D" id="1.20.1560.10">
    <property type="entry name" value="ABC transporter type 1, transmembrane domain"/>
    <property type="match status" value="1"/>
</dbReference>
<dbReference type="AlphaFoldDB" id="A0A2G2XDZ6"/>
<dbReference type="EMBL" id="MLFT02000002">
    <property type="protein sequence ID" value="PHT55716.1"/>
    <property type="molecule type" value="Genomic_DNA"/>
</dbReference>
<feature type="transmembrane region" description="Helical" evidence="5">
    <location>
        <begin position="155"/>
        <end position="173"/>
    </location>
</feature>
<feature type="domain" description="ABC transmembrane type-1" evidence="6">
    <location>
        <begin position="35"/>
        <end position="219"/>
    </location>
</feature>
<comment type="subcellular location">
    <subcellularLocation>
        <location evidence="1">Membrane</location>
        <topology evidence="1">Multi-pass membrane protein</topology>
    </subcellularLocation>
</comment>
<evidence type="ECO:0000256" key="4">
    <source>
        <dbReference type="ARBA" id="ARBA00023136"/>
    </source>
</evidence>
<protein>
    <submittedName>
        <fullName evidence="7">ABC transporter B family member 9</fullName>
    </submittedName>
</protein>
<evidence type="ECO:0000259" key="6">
    <source>
        <dbReference type="PROSITE" id="PS50929"/>
    </source>
</evidence>
<reference evidence="8" key="2">
    <citation type="journal article" date="2017" name="J. Anim. Genet.">
        <title>Multiple reference genome sequences of hot pepper reveal the massive evolution of plant disease resistance genes by retroduplication.</title>
        <authorList>
            <person name="Kim S."/>
            <person name="Park J."/>
            <person name="Yeom S.-I."/>
            <person name="Kim Y.-M."/>
            <person name="Seo E."/>
            <person name="Kim K.-T."/>
            <person name="Kim M.-S."/>
            <person name="Lee J.M."/>
            <person name="Cheong K."/>
            <person name="Shin H.-S."/>
            <person name="Kim S.-B."/>
            <person name="Han K."/>
            <person name="Lee J."/>
            <person name="Park M."/>
            <person name="Lee H.-A."/>
            <person name="Lee H.-Y."/>
            <person name="Lee Y."/>
            <person name="Oh S."/>
            <person name="Lee J.H."/>
            <person name="Choi E."/>
            <person name="Choi E."/>
            <person name="Lee S.E."/>
            <person name="Jeon J."/>
            <person name="Kim H."/>
            <person name="Choi G."/>
            <person name="Song H."/>
            <person name="Lee J."/>
            <person name="Lee S.-C."/>
            <person name="Kwon J.-K."/>
            <person name="Lee H.-Y."/>
            <person name="Koo N."/>
            <person name="Hong Y."/>
            <person name="Kim R.W."/>
            <person name="Kang W.-H."/>
            <person name="Huh J.H."/>
            <person name="Kang B.-C."/>
            <person name="Yang T.-J."/>
            <person name="Lee Y.-H."/>
            <person name="Bennetzen J.L."/>
            <person name="Choi D."/>
        </authorList>
    </citation>
    <scope>NUCLEOTIDE SEQUENCE [LARGE SCALE GENOMIC DNA]</scope>
    <source>
        <strain evidence="8">cv. PBC81</strain>
    </source>
</reference>
<dbReference type="STRING" id="33114.A0A2G2XDZ6"/>
<proteinExistence type="predicted"/>
<evidence type="ECO:0000256" key="1">
    <source>
        <dbReference type="ARBA" id="ARBA00004141"/>
    </source>
</evidence>
<gene>
    <name evidence="7" type="ORF">CQW23_04202</name>
</gene>
<evidence type="ECO:0000256" key="5">
    <source>
        <dbReference type="SAM" id="Phobius"/>
    </source>
</evidence>
<evidence type="ECO:0000313" key="7">
    <source>
        <dbReference type="EMBL" id="PHT55716.1"/>
    </source>
</evidence>
<dbReference type="InterPro" id="IPR011527">
    <property type="entry name" value="ABC1_TM_dom"/>
</dbReference>
<dbReference type="PANTHER" id="PTHR24222:SF50">
    <property type="entry name" value="ABC TRANSPORTER B FAMILY MEMBER 9-LIKE ISOFORM X2"/>
    <property type="match status" value="1"/>
</dbReference>
<feature type="transmembrane region" description="Helical" evidence="5">
    <location>
        <begin position="179"/>
        <end position="202"/>
    </location>
</feature>
<dbReference type="InterPro" id="IPR036640">
    <property type="entry name" value="ABC1_TM_sf"/>
</dbReference>
<dbReference type="GO" id="GO:0005524">
    <property type="term" value="F:ATP binding"/>
    <property type="evidence" value="ECO:0007669"/>
    <property type="project" value="InterPro"/>
</dbReference>
<dbReference type="PROSITE" id="PS50929">
    <property type="entry name" value="ABC_TM1F"/>
    <property type="match status" value="1"/>
</dbReference>
<evidence type="ECO:0000256" key="3">
    <source>
        <dbReference type="ARBA" id="ARBA00022989"/>
    </source>
</evidence>
<sequence>MDDNGEKSSTIKGDEKVAFYKLFSFAGKVDIALMIIGTIGAIGEGLTQPLMTLIFGQIINSFGAASSSNEVLHKVSKVAIYYVYLAIGSGIAPFLQMSCWMVTGERQATRIRGLYLKTILRQDIGFFDTETTTGEVIGRMSGDTILIQDALGDKVGTFIQLLVTFIGGFIVAFTKGWLLSLVLVSCIPVLVIAGGAMALIMVKMSSPGQIAYAQAGNVVDKLLEQSEQ</sequence>
<evidence type="ECO:0000256" key="2">
    <source>
        <dbReference type="ARBA" id="ARBA00022692"/>
    </source>
</evidence>
<comment type="caution">
    <text evidence="7">The sequence shown here is derived from an EMBL/GenBank/DDBJ whole genome shotgun (WGS) entry which is preliminary data.</text>
</comment>
<evidence type="ECO:0000313" key="8">
    <source>
        <dbReference type="Proteomes" id="UP000224567"/>
    </source>
</evidence>
<dbReference type="Pfam" id="PF00664">
    <property type="entry name" value="ABC_membrane"/>
    <property type="match status" value="1"/>
</dbReference>
<dbReference type="PANTHER" id="PTHR24222">
    <property type="entry name" value="ABC TRANSPORTER B FAMILY"/>
    <property type="match status" value="1"/>
</dbReference>